<evidence type="ECO:0000259" key="12">
    <source>
        <dbReference type="PROSITE" id="PS50262"/>
    </source>
</evidence>
<feature type="transmembrane region" description="Helical" evidence="10">
    <location>
        <begin position="409"/>
        <end position="433"/>
    </location>
</feature>
<evidence type="ECO:0000256" key="3">
    <source>
        <dbReference type="ARBA" id="ARBA00018873"/>
    </source>
</evidence>
<comment type="subcellular location">
    <subcellularLocation>
        <location evidence="2">Membrane</location>
    </subcellularLocation>
</comment>
<dbReference type="InterPro" id="IPR017452">
    <property type="entry name" value="GPCR_Rhodpsn_7TM"/>
</dbReference>
<evidence type="ECO:0000313" key="14">
    <source>
        <dbReference type="Proteomes" id="UP000580250"/>
    </source>
</evidence>
<dbReference type="SMART" id="SM01381">
    <property type="entry name" value="7TM_GPCR_Srsx"/>
    <property type="match status" value="1"/>
</dbReference>
<dbReference type="Gene3D" id="1.20.1070.10">
    <property type="entry name" value="Rhodopsin 7-helix transmembrane proteins"/>
    <property type="match status" value="1"/>
</dbReference>
<feature type="transmembrane region" description="Helical" evidence="10">
    <location>
        <begin position="257"/>
        <end position="281"/>
    </location>
</feature>
<keyword evidence="5 10" id="KW-1133">Transmembrane helix</keyword>
<keyword evidence="8" id="KW-0297">G-protein coupled receptor</keyword>
<feature type="domain" description="G-protein coupled receptors family 1 profile" evidence="12">
    <location>
        <begin position="128"/>
        <end position="431"/>
    </location>
</feature>
<dbReference type="PANTHER" id="PTHR46061:SF3">
    <property type="entry name" value="THYROTROPIN-RELEASING HORMONE RECEPTOR"/>
    <property type="match status" value="1"/>
</dbReference>
<keyword evidence="8" id="KW-0807">Transducer</keyword>
<evidence type="ECO:0000256" key="7">
    <source>
        <dbReference type="ARBA" id="ARBA00032251"/>
    </source>
</evidence>
<evidence type="ECO:0000256" key="11">
    <source>
        <dbReference type="SAM" id="SignalP"/>
    </source>
</evidence>
<proteinExistence type="inferred from homology"/>
<dbReference type="GO" id="GO:0016020">
    <property type="term" value="C:membrane"/>
    <property type="evidence" value="ECO:0007669"/>
    <property type="project" value="UniProtKB-SubCell"/>
</dbReference>
<feature type="signal peptide" evidence="11">
    <location>
        <begin position="1"/>
        <end position="29"/>
    </location>
</feature>
<feature type="chain" id="PRO_5027750267" description="Thyrotropin-releasing hormone receptor" evidence="11">
    <location>
        <begin position="30"/>
        <end position="504"/>
    </location>
</feature>
<comment type="caution">
    <text evidence="13">The sequence shown here is derived from an EMBL/GenBank/DDBJ whole genome shotgun (WGS) entry which is preliminary data.</text>
</comment>
<dbReference type="InterPro" id="IPR000276">
    <property type="entry name" value="GPCR_Rhodpsn"/>
</dbReference>
<feature type="transmembrane region" description="Helical" evidence="10">
    <location>
        <begin position="110"/>
        <end position="136"/>
    </location>
</feature>
<keyword evidence="6 10" id="KW-0472">Membrane</keyword>
<feature type="transmembrane region" description="Helical" evidence="10">
    <location>
        <begin position="369"/>
        <end position="389"/>
    </location>
</feature>
<dbReference type="EMBL" id="CAJEWN010001092">
    <property type="protein sequence ID" value="CAD2194196.1"/>
    <property type="molecule type" value="Genomic_DNA"/>
</dbReference>
<dbReference type="PRINTS" id="PR00237">
    <property type="entry name" value="GPCRRHODOPSN"/>
</dbReference>
<evidence type="ECO:0000256" key="8">
    <source>
        <dbReference type="RuleBase" id="RU000688"/>
    </source>
</evidence>
<keyword evidence="8" id="KW-0675">Receptor</keyword>
<name>A0A6V7X4D9_MELEN</name>
<dbReference type="OrthoDB" id="5987936at2759"/>
<evidence type="ECO:0000256" key="2">
    <source>
        <dbReference type="ARBA" id="ARBA00004370"/>
    </source>
</evidence>
<evidence type="ECO:0000313" key="13">
    <source>
        <dbReference type="EMBL" id="CAD2194196.1"/>
    </source>
</evidence>
<sequence length="504" mass="57166">MRHNLTLIEVGWLCPALFSLLRVSPQINADQNSKTLLKLINGSDCKWPNGRNELMNALIEKATISGNLNKDYAGEHFLRSKKLDKIEYHPDLKISKEGNNFEEDEDNPHLIWAMTVIYSVIALIGIIGNILVIVVVKKVPSMITPTNCYLVSLALSDCLFLCAAWPVEFSYLHADQNDYAFGAIGCKILTFLPYLGINASSMSIMAFTIERFIGICYPLRARYICTVKRAKLIILFIWCFCILYNSPWLYLATLKQIEGVVVFVADFSTFYILPMFLYIYLYGKIAYTLTKCEWVIGTGSATRNVNNNKNDGNHNKNFSKSVAKSSINSQSSVKGPSRSPIKSNEPESQTNNIGSSSSRRASTSVNSKLQVIKMLALVAFIFAVCWLPYRAMVMYNSFASAINWEPWDYDWLIFMSKTMIFFNCAINPVLYNLMSSRFRKAFRQLLRGQKRHINVYKRGSSYLHDQNKKINGDEATEMTADIKRFSTIVTSGREEECLNGALNN</sequence>
<reference evidence="13 14" key="1">
    <citation type="submission" date="2020-08" db="EMBL/GenBank/DDBJ databases">
        <authorList>
            <person name="Koutsovoulos G."/>
            <person name="Danchin GJ E."/>
        </authorList>
    </citation>
    <scope>NUCLEOTIDE SEQUENCE [LARGE SCALE GENOMIC DNA]</scope>
</reference>
<evidence type="ECO:0000256" key="10">
    <source>
        <dbReference type="SAM" id="Phobius"/>
    </source>
</evidence>
<evidence type="ECO:0000256" key="6">
    <source>
        <dbReference type="ARBA" id="ARBA00023136"/>
    </source>
</evidence>
<protein>
    <recommendedName>
        <fullName evidence="3">Thyrotropin-releasing hormone receptor</fullName>
    </recommendedName>
    <alternativeName>
        <fullName evidence="7">Thyroliberin receptor</fullName>
    </alternativeName>
</protein>
<comment type="function">
    <text evidence="1">Receptor for thyrotropin-releasing hormone (TRH). Upon ligand binding, this G-protein-coupled receptor triggers activation of the phosphatidylinositol (IP3)-calcium-protein kinase C (PKC) pathway.</text>
</comment>
<feature type="transmembrane region" description="Helical" evidence="10">
    <location>
        <begin position="148"/>
        <end position="167"/>
    </location>
</feature>
<organism evidence="13 14">
    <name type="scientific">Meloidogyne enterolobii</name>
    <name type="common">Root-knot nematode worm</name>
    <name type="synonym">Meloidogyne mayaguensis</name>
    <dbReference type="NCBI Taxonomy" id="390850"/>
    <lineage>
        <taxon>Eukaryota</taxon>
        <taxon>Metazoa</taxon>
        <taxon>Ecdysozoa</taxon>
        <taxon>Nematoda</taxon>
        <taxon>Chromadorea</taxon>
        <taxon>Rhabditida</taxon>
        <taxon>Tylenchina</taxon>
        <taxon>Tylenchomorpha</taxon>
        <taxon>Tylenchoidea</taxon>
        <taxon>Meloidogynidae</taxon>
        <taxon>Meloidogyninae</taxon>
        <taxon>Meloidogyne</taxon>
    </lineage>
</organism>
<keyword evidence="4 8" id="KW-0812">Transmembrane</keyword>
<evidence type="ECO:0000256" key="5">
    <source>
        <dbReference type="ARBA" id="ARBA00022989"/>
    </source>
</evidence>
<gene>
    <name evidence="13" type="ORF">MENT_LOCUS47189</name>
</gene>
<dbReference type="GO" id="GO:0004997">
    <property type="term" value="F:thyrotropin-releasing hormone receptor activity"/>
    <property type="evidence" value="ECO:0007669"/>
    <property type="project" value="InterPro"/>
</dbReference>
<feature type="region of interest" description="Disordered" evidence="9">
    <location>
        <begin position="325"/>
        <end position="360"/>
    </location>
</feature>
<dbReference type="AlphaFoldDB" id="A0A6V7X4D9"/>
<evidence type="ECO:0000256" key="9">
    <source>
        <dbReference type="SAM" id="MobiDB-lite"/>
    </source>
</evidence>
<dbReference type="PROSITE" id="PS50262">
    <property type="entry name" value="G_PROTEIN_RECEP_F1_2"/>
    <property type="match status" value="1"/>
</dbReference>
<feature type="transmembrane region" description="Helical" evidence="10">
    <location>
        <begin position="232"/>
        <end position="251"/>
    </location>
</feature>
<evidence type="ECO:0000256" key="1">
    <source>
        <dbReference type="ARBA" id="ARBA00004100"/>
    </source>
</evidence>
<dbReference type="PROSITE" id="PS00237">
    <property type="entry name" value="G_PROTEIN_RECEP_F1_1"/>
    <property type="match status" value="1"/>
</dbReference>
<feature type="compositionally biased region" description="Polar residues" evidence="9">
    <location>
        <begin position="325"/>
        <end position="354"/>
    </location>
</feature>
<dbReference type="InterPro" id="IPR002120">
    <property type="entry name" value="TRH_rcpt_1"/>
</dbReference>
<dbReference type="Proteomes" id="UP000580250">
    <property type="component" value="Unassembled WGS sequence"/>
</dbReference>
<feature type="transmembrane region" description="Helical" evidence="10">
    <location>
        <begin position="179"/>
        <end position="197"/>
    </location>
</feature>
<dbReference type="SUPFAM" id="SSF81321">
    <property type="entry name" value="Family A G protein-coupled receptor-like"/>
    <property type="match status" value="1"/>
</dbReference>
<dbReference type="Pfam" id="PF00001">
    <property type="entry name" value="7tm_1"/>
    <property type="match status" value="1"/>
</dbReference>
<keyword evidence="11" id="KW-0732">Signal</keyword>
<dbReference type="PANTHER" id="PTHR46061">
    <property type="entry name" value="THYROTROPIN-RELEASING HORMONE RECEPTOR"/>
    <property type="match status" value="1"/>
</dbReference>
<comment type="similarity">
    <text evidence="8">Belongs to the G-protein coupled receptor 1 family.</text>
</comment>
<evidence type="ECO:0000256" key="4">
    <source>
        <dbReference type="ARBA" id="ARBA00022692"/>
    </source>
</evidence>
<accession>A0A6V7X4D9</accession>